<dbReference type="InterPro" id="IPR053204">
    <property type="entry name" value="Oxopyrrolidines_Biosynth-assoc"/>
</dbReference>
<dbReference type="AlphaFoldDB" id="A0A7U2HYY2"/>
<dbReference type="KEGG" id="pno:SNOG_15954"/>
<evidence type="ECO:0000313" key="2">
    <source>
        <dbReference type="Proteomes" id="UP000663193"/>
    </source>
</evidence>
<dbReference type="OrthoDB" id="3350591at2759"/>
<sequence>MACAFLKTANTTFPGYDIIDNQINTLKERLNDTITSEDAAKRLASHPEASSTPVELQQRLSGLWALLNETAVKDEAAQPKIISILQAIRQLPKAKVPTGEGEDVMDFDDGYYWRELTGWANDWADAFNAHASSYLIDHPDDDQRKAAWTNGCAYTARLAVTGDESLSSYGAGLDRATSAISEVLEVDTSGEEPKGLEAAAQLFNHASPELYRRCRDGPAEGMLTNRDSTWKGQDGYSDARWRFWFERWTAVAEKDGFSQRARELAMQAWNAMKVAESGWLQYTCTTRTVR</sequence>
<keyword evidence="2" id="KW-1185">Reference proteome</keyword>
<evidence type="ECO:0000313" key="1">
    <source>
        <dbReference type="EMBL" id="QRC95803.1"/>
    </source>
</evidence>
<dbReference type="PANTHER" id="PTHR38797:SF4">
    <property type="entry name" value="NUCLEAR PORE COMPLEX PROTEIN NUP85"/>
    <property type="match status" value="1"/>
</dbReference>
<dbReference type="RefSeq" id="XP_001806085.1">
    <property type="nucleotide sequence ID" value="XM_001806033.1"/>
</dbReference>
<dbReference type="VEuPathDB" id="FungiDB:JI435_159540"/>
<organism evidence="1 2">
    <name type="scientific">Phaeosphaeria nodorum (strain SN15 / ATCC MYA-4574 / FGSC 10173)</name>
    <name type="common">Glume blotch fungus</name>
    <name type="synonym">Parastagonospora nodorum</name>
    <dbReference type="NCBI Taxonomy" id="321614"/>
    <lineage>
        <taxon>Eukaryota</taxon>
        <taxon>Fungi</taxon>
        <taxon>Dikarya</taxon>
        <taxon>Ascomycota</taxon>
        <taxon>Pezizomycotina</taxon>
        <taxon>Dothideomycetes</taxon>
        <taxon>Pleosporomycetidae</taxon>
        <taxon>Pleosporales</taxon>
        <taxon>Pleosporineae</taxon>
        <taxon>Phaeosphaeriaceae</taxon>
        <taxon>Parastagonospora</taxon>
    </lineage>
</organism>
<name>A0A7U2HYY2_PHANO</name>
<dbReference type="InterPro" id="IPR022085">
    <property type="entry name" value="OpdG"/>
</dbReference>
<gene>
    <name evidence="1" type="ORF">JI435_159540</name>
</gene>
<reference evidence="2" key="1">
    <citation type="journal article" date="2021" name="BMC Genomics">
        <title>Chromosome-level genome assembly and manually-curated proteome of model necrotroph Parastagonospora nodorum Sn15 reveals a genome-wide trove of candidate effector homologs, and redundancy of virulence-related functions within an accessory chromosome.</title>
        <authorList>
            <person name="Bertazzoni S."/>
            <person name="Jones D.A.B."/>
            <person name="Phan H.T."/>
            <person name="Tan K.-C."/>
            <person name="Hane J.K."/>
        </authorList>
    </citation>
    <scope>NUCLEOTIDE SEQUENCE [LARGE SCALE GENOMIC DNA]</scope>
    <source>
        <strain evidence="2">SN15 / ATCC MYA-4574 / FGSC 10173)</strain>
    </source>
</reference>
<proteinExistence type="predicted"/>
<dbReference type="Proteomes" id="UP000663193">
    <property type="component" value="Chromosome 5"/>
</dbReference>
<accession>A0A7U2HYY2</accession>
<protein>
    <submittedName>
        <fullName evidence="1">Uncharacterized protein</fullName>
    </submittedName>
</protein>
<dbReference type="Pfam" id="PF12311">
    <property type="entry name" value="DUF3632"/>
    <property type="match status" value="1"/>
</dbReference>
<dbReference type="PANTHER" id="PTHR38797">
    <property type="entry name" value="NUCLEAR PORE COMPLEX PROTEIN NUP85-RELATED"/>
    <property type="match status" value="1"/>
</dbReference>
<dbReference type="EMBL" id="CP069027">
    <property type="protein sequence ID" value="QRC95803.1"/>
    <property type="molecule type" value="Genomic_DNA"/>
</dbReference>